<evidence type="ECO:0000313" key="1">
    <source>
        <dbReference type="EMBL" id="MBW4566170.1"/>
    </source>
</evidence>
<dbReference type="Pfam" id="PF08852">
    <property type="entry name" value="DUF1822"/>
    <property type="match status" value="1"/>
</dbReference>
<name>A0A951Q5L4_9NOST</name>
<evidence type="ECO:0000313" key="2">
    <source>
        <dbReference type="Proteomes" id="UP000715781"/>
    </source>
</evidence>
<protein>
    <submittedName>
        <fullName evidence="1">DUF1822 family protein</fullName>
    </submittedName>
</protein>
<comment type="caution">
    <text evidence="1">The sequence shown here is derived from an EMBL/GenBank/DDBJ whole genome shotgun (WGS) entry which is preliminary data.</text>
</comment>
<dbReference type="Proteomes" id="UP000715781">
    <property type="component" value="Unassembled WGS sequence"/>
</dbReference>
<reference evidence="1" key="2">
    <citation type="journal article" date="2022" name="Microbiol. Resour. Announc.">
        <title>Metagenome Sequencing to Explore Phylogenomics of Terrestrial Cyanobacteria.</title>
        <authorList>
            <person name="Ward R.D."/>
            <person name="Stajich J.E."/>
            <person name="Johansen J.R."/>
            <person name="Huntemann M."/>
            <person name="Clum A."/>
            <person name="Foster B."/>
            <person name="Foster B."/>
            <person name="Roux S."/>
            <person name="Palaniappan K."/>
            <person name="Varghese N."/>
            <person name="Mukherjee S."/>
            <person name="Reddy T.B.K."/>
            <person name="Daum C."/>
            <person name="Copeland A."/>
            <person name="Chen I.A."/>
            <person name="Ivanova N.N."/>
            <person name="Kyrpides N.C."/>
            <person name="Shapiro N."/>
            <person name="Eloe-Fadrosh E.A."/>
            <person name="Pietrasiak N."/>
        </authorList>
    </citation>
    <scope>NUCLEOTIDE SEQUENCE</scope>
    <source>
        <strain evidence="1">JT2-VF2</strain>
    </source>
</reference>
<reference evidence="1" key="1">
    <citation type="submission" date="2021-05" db="EMBL/GenBank/DDBJ databases">
        <authorList>
            <person name="Pietrasiak N."/>
            <person name="Ward R."/>
            <person name="Stajich J.E."/>
            <person name="Kurbessoian T."/>
        </authorList>
    </citation>
    <scope>NUCLEOTIDE SEQUENCE</scope>
    <source>
        <strain evidence="1">JT2-VF2</strain>
    </source>
</reference>
<accession>A0A951Q5L4</accession>
<dbReference type="EMBL" id="JAHHHN010000063">
    <property type="protein sequence ID" value="MBW4566170.1"/>
    <property type="molecule type" value="Genomic_DNA"/>
</dbReference>
<dbReference type="InterPro" id="IPR014951">
    <property type="entry name" value="DUF1822"/>
</dbReference>
<dbReference type="AlphaFoldDB" id="A0A951Q5L4"/>
<sequence>MRKIIDVLTFSAPIPVDGRHRAEELRRQQATQAKGEQVYLNTLSVSFVNYYLCCMGFETDLNKSDSWNVIQQTLMDVADLSLKNLGLLECRPVLSDAQFVYVPPEVQSNRIGYVVVQIGKSFREAKLLGFIKQVQTDLLPINQLQPLDELLEYLEELSQFQLADNSLTCNQNLVNLKQWLENIFESGWQEIETLLGTRSVNPAWSLRSANGAFISRGKLIDLGKTLSDAYGGLRQRAVVLVVTLPPDNEQEMDVIVEVHPTNGQDYLPPNLHLMILDFEGASVMEAQTRSSNKNIQLEFSCEMGESFSVKLALGDISITENFVIC</sequence>
<proteinExistence type="predicted"/>
<gene>
    <name evidence="1" type="ORF">KME32_34875</name>
</gene>
<organism evidence="1 2">
    <name type="scientific">Mojavia pulchra JT2-VF2</name>
    <dbReference type="NCBI Taxonomy" id="287848"/>
    <lineage>
        <taxon>Bacteria</taxon>
        <taxon>Bacillati</taxon>
        <taxon>Cyanobacteriota</taxon>
        <taxon>Cyanophyceae</taxon>
        <taxon>Nostocales</taxon>
        <taxon>Nostocaceae</taxon>
    </lineage>
</organism>